<evidence type="ECO:0000313" key="3">
    <source>
        <dbReference type="Proteomes" id="UP000319143"/>
    </source>
</evidence>
<accession>A0A5C6D6S0</accession>
<reference evidence="2 3" key="1">
    <citation type="submission" date="2019-02" db="EMBL/GenBank/DDBJ databases">
        <title>Deep-cultivation of Planctomycetes and their phenomic and genomic characterization uncovers novel biology.</title>
        <authorList>
            <person name="Wiegand S."/>
            <person name="Jogler M."/>
            <person name="Boedeker C."/>
            <person name="Pinto D."/>
            <person name="Vollmers J."/>
            <person name="Rivas-Marin E."/>
            <person name="Kohn T."/>
            <person name="Peeters S.H."/>
            <person name="Heuer A."/>
            <person name="Rast P."/>
            <person name="Oberbeckmann S."/>
            <person name="Bunk B."/>
            <person name="Jeske O."/>
            <person name="Meyerdierks A."/>
            <person name="Storesund J.E."/>
            <person name="Kallscheuer N."/>
            <person name="Luecker S."/>
            <person name="Lage O.M."/>
            <person name="Pohl T."/>
            <person name="Merkel B.J."/>
            <person name="Hornburger P."/>
            <person name="Mueller R.-W."/>
            <person name="Bruemmer F."/>
            <person name="Labrenz M."/>
            <person name="Spormann A.M."/>
            <person name="Op Den Camp H."/>
            <person name="Overmann J."/>
            <person name="Amann R."/>
            <person name="Jetten M.S.M."/>
            <person name="Mascher T."/>
            <person name="Medema M.H."/>
            <person name="Devos D.P."/>
            <person name="Kaster A.-K."/>
            <person name="Ovreas L."/>
            <person name="Rohde M."/>
            <person name="Galperin M.Y."/>
            <person name="Jogler C."/>
        </authorList>
    </citation>
    <scope>NUCLEOTIDE SEQUENCE [LARGE SCALE GENOMIC DNA]</scope>
    <source>
        <strain evidence="2 3">Poly41</strain>
    </source>
</reference>
<proteinExistence type="predicted"/>
<name>A0A5C6D6S0_9BACT</name>
<protein>
    <submittedName>
        <fullName evidence="2">Uncharacterized protein</fullName>
    </submittedName>
</protein>
<evidence type="ECO:0000256" key="1">
    <source>
        <dbReference type="SAM" id="MobiDB-lite"/>
    </source>
</evidence>
<comment type="caution">
    <text evidence="2">The sequence shown here is derived from an EMBL/GenBank/DDBJ whole genome shotgun (WGS) entry which is preliminary data.</text>
</comment>
<feature type="region of interest" description="Disordered" evidence="1">
    <location>
        <begin position="93"/>
        <end position="113"/>
    </location>
</feature>
<dbReference type="EMBL" id="SJPV01000015">
    <property type="protein sequence ID" value="TWU31775.1"/>
    <property type="molecule type" value="Genomic_DNA"/>
</dbReference>
<evidence type="ECO:0000313" key="2">
    <source>
        <dbReference type="EMBL" id="TWU31775.1"/>
    </source>
</evidence>
<keyword evidence="3" id="KW-1185">Reference proteome</keyword>
<dbReference type="AlphaFoldDB" id="A0A5C6D6S0"/>
<sequence>MRHGAPYCIDAAMPDRTASRESTVEFFTPTALHSTAQGRDAVKPQSAPWVTARVTPQTLKGFYKRTHRRLIIASVGIRLFVERLRRTTTLVGTQTQGAPLRVDPGLRNRTASR</sequence>
<gene>
    <name evidence="2" type="ORF">Poly41_60100</name>
</gene>
<organism evidence="2 3">
    <name type="scientific">Novipirellula artificiosorum</name>
    <dbReference type="NCBI Taxonomy" id="2528016"/>
    <lineage>
        <taxon>Bacteria</taxon>
        <taxon>Pseudomonadati</taxon>
        <taxon>Planctomycetota</taxon>
        <taxon>Planctomycetia</taxon>
        <taxon>Pirellulales</taxon>
        <taxon>Pirellulaceae</taxon>
        <taxon>Novipirellula</taxon>
    </lineage>
</organism>
<dbReference type="Proteomes" id="UP000319143">
    <property type="component" value="Unassembled WGS sequence"/>
</dbReference>